<proteinExistence type="predicted"/>
<dbReference type="Pfam" id="PF03060">
    <property type="entry name" value="NMO"/>
    <property type="match status" value="1"/>
</dbReference>
<organism evidence="4 5">
    <name type="scientific">Dactylosporangium roseum</name>
    <dbReference type="NCBI Taxonomy" id="47989"/>
    <lineage>
        <taxon>Bacteria</taxon>
        <taxon>Bacillati</taxon>
        <taxon>Actinomycetota</taxon>
        <taxon>Actinomycetes</taxon>
        <taxon>Micromonosporales</taxon>
        <taxon>Micromonosporaceae</taxon>
        <taxon>Dactylosporangium</taxon>
    </lineage>
</organism>
<evidence type="ECO:0000313" key="4">
    <source>
        <dbReference type="EMBL" id="UWZ40573.1"/>
    </source>
</evidence>
<keyword evidence="3" id="KW-0560">Oxidoreductase</keyword>
<sequence length="358" mass="37578">MRSPVCEMFGTRTAIFGFTPFREVVVALGNAGGYGVLGASRRTPEVLDADLRWISENGGGHPFGVDIVYPATSAGDDLGAMRSTLPAEHVEFVNRLMDRFEIPKGSDPDRGDLYAAHRLTMANARAQTEVALAHDPSFVVSALGVPPPDIMDAIHAKGAFVGALVGSPKHALRQVEAGVDVIVAQGNEAGGHVGRISTMVLVPQVVDAVGDVPVLAAGGIGDGRQVAAAEALGAAGVWLGSILLTTVESQSAPVVKRKLLQATSDDTLVTKSFSGKSARVLRTPWFDAWESREAPSLLKAPLQGLLVSEAMTSMVENEHDLVTSPVGQIIGMVDKEESVGVVMDRLLAQYAAARTRVG</sequence>
<evidence type="ECO:0000313" key="5">
    <source>
        <dbReference type="Proteomes" id="UP001058271"/>
    </source>
</evidence>
<keyword evidence="4" id="KW-0503">Monooxygenase</keyword>
<dbReference type="Proteomes" id="UP001058271">
    <property type="component" value="Chromosome"/>
</dbReference>
<name>A0ABY5ZI11_9ACTN</name>
<evidence type="ECO:0000256" key="2">
    <source>
        <dbReference type="ARBA" id="ARBA00022643"/>
    </source>
</evidence>
<keyword evidence="2" id="KW-0288">FMN</keyword>
<evidence type="ECO:0000256" key="3">
    <source>
        <dbReference type="ARBA" id="ARBA00023002"/>
    </source>
</evidence>
<dbReference type="EMBL" id="CP073721">
    <property type="protein sequence ID" value="UWZ40573.1"/>
    <property type="molecule type" value="Genomic_DNA"/>
</dbReference>
<dbReference type="Gene3D" id="3.20.20.70">
    <property type="entry name" value="Aldolase class I"/>
    <property type="match status" value="1"/>
</dbReference>
<reference evidence="4" key="1">
    <citation type="submission" date="2021-04" db="EMBL/GenBank/DDBJ databases">
        <title>Biosynthetic gene clusters of Dactylosporangioum roseum.</title>
        <authorList>
            <person name="Hartkoorn R.C."/>
            <person name="Beaudoing E."/>
            <person name="Hot D."/>
            <person name="Moureu S."/>
        </authorList>
    </citation>
    <scope>NUCLEOTIDE SEQUENCE</scope>
    <source>
        <strain evidence="4">NRRL B-16295</strain>
    </source>
</reference>
<dbReference type="InterPro" id="IPR004136">
    <property type="entry name" value="NMO"/>
</dbReference>
<dbReference type="SUPFAM" id="SSF51412">
    <property type="entry name" value="Inosine monophosphate dehydrogenase (IMPDH)"/>
    <property type="match status" value="1"/>
</dbReference>
<evidence type="ECO:0000256" key="1">
    <source>
        <dbReference type="ARBA" id="ARBA00022630"/>
    </source>
</evidence>
<dbReference type="PANTHER" id="PTHR32332:SF38">
    <property type="entry name" value="MONOOXYGENASE RV1533-RELATED"/>
    <property type="match status" value="1"/>
</dbReference>
<dbReference type="PANTHER" id="PTHR32332">
    <property type="entry name" value="2-NITROPROPANE DIOXYGENASE"/>
    <property type="match status" value="1"/>
</dbReference>
<gene>
    <name evidence="4" type="ORF">Drose_25085</name>
</gene>
<dbReference type="CDD" id="cd04730">
    <property type="entry name" value="NPD_like"/>
    <property type="match status" value="1"/>
</dbReference>
<dbReference type="GO" id="GO:0004497">
    <property type="term" value="F:monooxygenase activity"/>
    <property type="evidence" value="ECO:0007669"/>
    <property type="project" value="UniProtKB-KW"/>
</dbReference>
<accession>A0ABY5ZI11</accession>
<protein>
    <submittedName>
        <fullName evidence="4">Nitronate monooxygenase</fullName>
    </submittedName>
</protein>
<keyword evidence="5" id="KW-1185">Reference proteome</keyword>
<dbReference type="InterPro" id="IPR013785">
    <property type="entry name" value="Aldolase_TIM"/>
</dbReference>
<keyword evidence="1" id="KW-0285">Flavoprotein</keyword>